<evidence type="ECO:0000256" key="1">
    <source>
        <dbReference type="ARBA" id="ARBA00022473"/>
    </source>
</evidence>
<dbReference type="GO" id="GO:0005509">
    <property type="term" value="F:calcium ion binding"/>
    <property type="evidence" value="ECO:0007669"/>
    <property type="project" value="InterPro"/>
</dbReference>
<dbReference type="WBParaSite" id="maker-uti_cns_0006169-snap-gene-0.3-mRNA-1">
    <property type="protein sequence ID" value="maker-uti_cns_0006169-snap-gene-0.3-mRNA-1"/>
    <property type="gene ID" value="maker-uti_cns_0006169-snap-gene-0.3"/>
</dbReference>
<protein>
    <submittedName>
        <fullName evidence="10">Notch</fullName>
    </submittedName>
</protein>
<dbReference type="PANTHER" id="PTHR12916:SF4">
    <property type="entry name" value="UNINFLATABLE, ISOFORM C"/>
    <property type="match status" value="1"/>
</dbReference>
<reference evidence="10" key="1">
    <citation type="submission" date="2016-11" db="UniProtKB">
        <authorList>
            <consortium name="WormBaseParasite"/>
        </authorList>
    </citation>
    <scope>IDENTIFICATION</scope>
</reference>
<accession>A0A1I8HH94</accession>
<dbReference type="PRINTS" id="PR00010">
    <property type="entry name" value="EGFBLOOD"/>
</dbReference>
<dbReference type="InterPro" id="IPR001881">
    <property type="entry name" value="EGF-like_Ca-bd_dom"/>
</dbReference>
<evidence type="ECO:0000256" key="5">
    <source>
        <dbReference type="ARBA" id="ARBA00023157"/>
    </source>
</evidence>
<dbReference type="PROSITE" id="PS01186">
    <property type="entry name" value="EGF_2"/>
    <property type="match status" value="3"/>
</dbReference>
<keyword evidence="6" id="KW-0325">Glycoprotein</keyword>
<dbReference type="PROSITE" id="PS50026">
    <property type="entry name" value="EGF_3"/>
    <property type="match status" value="4"/>
</dbReference>
<proteinExistence type="predicted"/>
<evidence type="ECO:0000313" key="10">
    <source>
        <dbReference type="WBParaSite" id="maker-uti_cns_0006169-snap-gene-0.3-mRNA-1"/>
    </source>
</evidence>
<dbReference type="Pfam" id="PF12661">
    <property type="entry name" value="hEGF"/>
    <property type="match status" value="1"/>
</dbReference>
<dbReference type="GO" id="GO:0005112">
    <property type="term" value="F:Notch binding"/>
    <property type="evidence" value="ECO:0007669"/>
    <property type="project" value="TreeGrafter"/>
</dbReference>
<dbReference type="SMART" id="SM00181">
    <property type="entry name" value="EGF"/>
    <property type="match status" value="4"/>
</dbReference>
<keyword evidence="3" id="KW-0732">Signal</keyword>
<dbReference type="Pfam" id="PF00008">
    <property type="entry name" value="EGF"/>
    <property type="match status" value="3"/>
</dbReference>
<feature type="domain" description="EGF-like" evidence="8">
    <location>
        <begin position="182"/>
        <end position="218"/>
    </location>
</feature>
<name>A0A1I8HH94_9PLAT</name>
<dbReference type="InterPro" id="IPR000742">
    <property type="entry name" value="EGF"/>
</dbReference>
<dbReference type="SUPFAM" id="SSF57196">
    <property type="entry name" value="EGF/Laminin"/>
    <property type="match status" value="4"/>
</dbReference>
<keyword evidence="4" id="KW-0677">Repeat</keyword>
<keyword evidence="5 7" id="KW-1015">Disulfide bond</keyword>
<feature type="disulfide bond" evidence="7">
    <location>
        <begin position="141"/>
        <end position="150"/>
    </location>
</feature>
<dbReference type="PANTHER" id="PTHR12916">
    <property type="entry name" value="CYTOCHROME C OXIDASE POLYPEPTIDE VIC-2"/>
    <property type="match status" value="1"/>
</dbReference>
<evidence type="ECO:0000256" key="3">
    <source>
        <dbReference type="ARBA" id="ARBA00022729"/>
    </source>
</evidence>
<evidence type="ECO:0000256" key="2">
    <source>
        <dbReference type="ARBA" id="ARBA00022536"/>
    </source>
</evidence>
<dbReference type="AlphaFoldDB" id="A0A1I8HH94"/>
<sequence length="263" mass="29248">ATQLNHSKCNICSTEPCLNGGTCRTVSYDRFACDCQAGFEGKRCQNRLDACFGSPCHNQAECEVLRFGRYRLLESTTDWPLAEKKSTKKHPPLLINYNNRCRCKIGFSGTHCETNIDDCIGHRCQNNATCLDGVNNYTCNCSPGFTGRYCETRLHYCTDYNPCQNGGECVTDPATGYSPKQNEFWAFKRPCMNGGSCIDGIGSYTCQCRPGYTGRLCERLEMASLIMDVPDAAVNRGVCTHHECLNGGRCIQEGSEYRCQCLA</sequence>
<dbReference type="InterPro" id="IPR000152">
    <property type="entry name" value="EGF-type_Asp/Asn_hydroxyl_site"/>
</dbReference>
<dbReference type="SMART" id="SM00179">
    <property type="entry name" value="EGF_CA"/>
    <property type="match status" value="3"/>
</dbReference>
<organism evidence="9 10">
    <name type="scientific">Macrostomum lignano</name>
    <dbReference type="NCBI Taxonomy" id="282301"/>
    <lineage>
        <taxon>Eukaryota</taxon>
        <taxon>Metazoa</taxon>
        <taxon>Spiralia</taxon>
        <taxon>Lophotrochozoa</taxon>
        <taxon>Platyhelminthes</taxon>
        <taxon>Rhabditophora</taxon>
        <taxon>Macrostomorpha</taxon>
        <taxon>Macrostomida</taxon>
        <taxon>Macrostomidae</taxon>
        <taxon>Macrostomum</taxon>
    </lineage>
</organism>
<evidence type="ECO:0000256" key="7">
    <source>
        <dbReference type="PROSITE-ProRule" id="PRU00076"/>
    </source>
</evidence>
<keyword evidence="2 7" id="KW-0245">EGF-like domain</keyword>
<dbReference type="Gene3D" id="2.10.25.10">
    <property type="entry name" value="Laminin"/>
    <property type="match status" value="5"/>
</dbReference>
<feature type="disulfide bond" evidence="7">
    <location>
        <begin position="35"/>
        <end position="44"/>
    </location>
</feature>
<feature type="domain" description="EGF-like" evidence="8">
    <location>
        <begin position="235"/>
        <end position="263"/>
    </location>
</feature>
<dbReference type="FunFam" id="2.10.25.10:FF:000006">
    <property type="entry name" value="Versican core protein-like isoform 1"/>
    <property type="match status" value="1"/>
</dbReference>
<evidence type="ECO:0000259" key="8">
    <source>
        <dbReference type="PROSITE" id="PS50026"/>
    </source>
</evidence>
<evidence type="ECO:0000256" key="6">
    <source>
        <dbReference type="ARBA" id="ARBA00023180"/>
    </source>
</evidence>
<dbReference type="FunFam" id="2.10.25.10:FF:000063">
    <property type="entry name" value="Slit guidance ligand 2"/>
    <property type="match status" value="1"/>
</dbReference>
<evidence type="ECO:0000313" key="9">
    <source>
        <dbReference type="Proteomes" id="UP000095280"/>
    </source>
</evidence>
<dbReference type="CDD" id="cd00054">
    <property type="entry name" value="EGF_CA"/>
    <property type="match status" value="2"/>
</dbReference>
<comment type="caution">
    <text evidence="7">Lacks conserved residue(s) required for the propagation of feature annotation.</text>
</comment>
<evidence type="ECO:0000256" key="4">
    <source>
        <dbReference type="ARBA" id="ARBA00022737"/>
    </source>
</evidence>
<dbReference type="PROSITE" id="PS00010">
    <property type="entry name" value="ASX_HYDROXYL"/>
    <property type="match status" value="2"/>
</dbReference>
<feature type="domain" description="EGF-like" evidence="8">
    <location>
        <begin position="10"/>
        <end position="45"/>
    </location>
</feature>
<dbReference type="GO" id="GO:0007219">
    <property type="term" value="P:Notch signaling pathway"/>
    <property type="evidence" value="ECO:0007669"/>
    <property type="project" value="TreeGrafter"/>
</dbReference>
<dbReference type="FunFam" id="2.10.25.10:FF:000080">
    <property type="entry name" value="Neurogenic locus notch 1"/>
    <property type="match status" value="1"/>
</dbReference>
<keyword evidence="1" id="KW-0217">Developmental protein</keyword>
<dbReference type="PROSITE" id="PS00022">
    <property type="entry name" value="EGF_1"/>
    <property type="match status" value="3"/>
</dbReference>
<dbReference type="Proteomes" id="UP000095280">
    <property type="component" value="Unplaced"/>
</dbReference>
<keyword evidence="9" id="KW-1185">Reference proteome</keyword>
<feature type="disulfide bond" evidence="7">
    <location>
        <begin position="208"/>
        <end position="217"/>
    </location>
</feature>
<feature type="domain" description="EGF-like" evidence="8">
    <location>
        <begin position="115"/>
        <end position="151"/>
    </location>
</feature>
<dbReference type="InterPro" id="IPR013032">
    <property type="entry name" value="EGF-like_CS"/>
</dbReference>